<dbReference type="SUPFAM" id="SSF102114">
    <property type="entry name" value="Radical SAM enzymes"/>
    <property type="match status" value="1"/>
</dbReference>
<dbReference type="InterPro" id="IPR017896">
    <property type="entry name" value="4Fe4S_Fe-S-bd"/>
</dbReference>
<dbReference type="PIRSF" id="PIRSF000371">
    <property type="entry name" value="PFL_act_enz"/>
    <property type="match status" value="1"/>
</dbReference>
<evidence type="ECO:0000256" key="8">
    <source>
        <dbReference type="ARBA" id="ARBA00023014"/>
    </source>
</evidence>
<dbReference type="SFLD" id="SFLDG01066">
    <property type="entry name" value="organic_radical-activating_enz"/>
    <property type="match status" value="1"/>
</dbReference>
<dbReference type="InterPro" id="IPR034457">
    <property type="entry name" value="Organic_radical-activating"/>
</dbReference>
<dbReference type="Proteomes" id="UP000886858">
    <property type="component" value="Unassembled WGS sequence"/>
</dbReference>
<sequence length="296" mass="32820">MEQGFVTKIKHFAVHDGDGIRTTVFLKGCPLRCIWCHNPEGLDFAPQMAYVEKKCIGCMQCVPVCESNAQQAADGKHRFVRELCVSCGKCERVCLGGAMELNGRLCTVEEIMPELLQDRDFYGHSGGGITISGGECLAQPGFVVSLLQKGKEYGINMAVDTCGFVKREVLDAVIPYTDTFLYDIKAIDNEVHIKCTGKPNGIILENLKYLDRKNCRIEVRVPYVPGYNSDQIPQIASFLASIHNLSGVRVLPYHNFAGSKYEALGMADHLPLKMPSPKEITEAENRFSEKGIPIIR</sequence>
<dbReference type="PANTHER" id="PTHR30352">
    <property type="entry name" value="PYRUVATE FORMATE-LYASE-ACTIVATING ENZYME"/>
    <property type="match status" value="1"/>
</dbReference>
<name>A0A9D2I5R3_9FIRM</name>
<evidence type="ECO:0000259" key="11">
    <source>
        <dbReference type="PROSITE" id="PS51918"/>
    </source>
</evidence>
<evidence type="ECO:0000256" key="2">
    <source>
        <dbReference type="ARBA" id="ARBA00009777"/>
    </source>
</evidence>
<dbReference type="InterPro" id="IPR001989">
    <property type="entry name" value="Radical_activat_CS"/>
</dbReference>
<organism evidence="12 13">
    <name type="scientific">Candidatus Eisenbergiella merdipullorum</name>
    <dbReference type="NCBI Taxonomy" id="2838553"/>
    <lineage>
        <taxon>Bacteria</taxon>
        <taxon>Bacillati</taxon>
        <taxon>Bacillota</taxon>
        <taxon>Clostridia</taxon>
        <taxon>Lachnospirales</taxon>
        <taxon>Lachnospiraceae</taxon>
        <taxon>Eisenbergiella</taxon>
    </lineage>
</organism>
<dbReference type="EMBL" id="DWYY01000035">
    <property type="protein sequence ID" value="HJA92058.1"/>
    <property type="molecule type" value="Genomic_DNA"/>
</dbReference>
<evidence type="ECO:0000259" key="10">
    <source>
        <dbReference type="PROSITE" id="PS51379"/>
    </source>
</evidence>
<dbReference type="PROSITE" id="PS51918">
    <property type="entry name" value="RADICAL_SAM"/>
    <property type="match status" value="1"/>
</dbReference>
<dbReference type="InterPro" id="IPR040074">
    <property type="entry name" value="BssD/PflA/YjjW"/>
</dbReference>
<comment type="caution">
    <text evidence="12">The sequence shown here is derived from an EMBL/GenBank/DDBJ whole genome shotgun (WGS) entry which is preliminary data.</text>
</comment>
<proteinExistence type="inferred from homology"/>
<feature type="domain" description="4Fe-4S ferredoxin-type" evidence="10">
    <location>
        <begin position="75"/>
        <end position="104"/>
    </location>
</feature>
<dbReference type="InterPro" id="IPR017900">
    <property type="entry name" value="4Fe4S_Fe_S_CS"/>
</dbReference>
<dbReference type="InterPro" id="IPR007197">
    <property type="entry name" value="rSAM"/>
</dbReference>
<dbReference type="Pfam" id="PF00037">
    <property type="entry name" value="Fer4"/>
    <property type="match status" value="1"/>
</dbReference>
<dbReference type="NCBIfam" id="TIGR02494">
    <property type="entry name" value="PFLE_PFLC"/>
    <property type="match status" value="1"/>
</dbReference>
<evidence type="ECO:0000256" key="7">
    <source>
        <dbReference type="ARBA" id="ARBA00023004"/>
    </source>
</evidence>
<dbReference type="Pfam" id="PF04055">
    <property type="entry name" value="Radical_SAM"/>
    <property type="match status" value="1"/>
</dbReference>
<dbReference type="GO" id="GO:0016491">
    <property type="term" value="F:oxidoreductase activity"/>
    <property type="evidence" value="ECO:0007669"/>
    <property type="project" value="UniProtKB-KW"/>
</dbReference>
<dbReference type="InterPro" id="IPR013785">
    <property type="entry name" value="Aldolase_TIM"/>
</dbReference>
<dbReference type="GO" id="GO:0046872">
    <property type="term" value="F:metal ion binding"/>
    <property type="evidence" value="ECO:0007669"/>
    <property type="project" value="UniProtKB-KW"/>
</dbReference>
<dbReference type="PANTHER" id="PTHR30352:SF4">
    <property type="entry name" value="PYRUVATE FORMATE-LYASE 2-ACTIVATING ENZYME"/>
    <property type="match status" value="1"/>
</dbReference>
<dbReference type="GO" id="GO:0051539">
    <property type="term" value="F:4 iron, 4 sulfur cluster binding"/>
    <property type="evidence" value="ECO:0007669"/>
    <property type="project" value="UniProtKB-KW"/>
</dbReference>
<keyword evidence="3" id="KW-0004">4Fe-4S</keyword>
<gene>
    <name evidence="12" type="ORF">H9717_02880</name>
</gene>
<keyword evidence="7" id="KW-0408">Iron</keyword>
<dbReference type="PROSITE" id="PS00198">
    <property type="entry name" value="4FE4S_FER_1"/>
    <property type="match status" value="1"/>
</dbReference>
<keyword evidence="8" id="KW-0411">Iron-sulfur</keyword>
<reference evidence="12" key="1">
    <citation type="journal article" date="2021" name="PeerJ">
        <title>Extensive microbial diversity within the chicken gut microbiome revealed by metagenomics and culture.</title>
        <authorList>
            <person name="Gilroy R."/>
            <person name="Ravi A."/>
            <person name="Getino M."/>
            <person name="Pursley I."/>
            <person name="Horton D.L."/>
            <person name="Alikhan N.F."/>
            <person name="Baker D."/>
            <person name="Gharbi K."/>
            <person name="Hall N."/>
            <person name="Watson M."/>
            <person name="Adriaenssens E.M."/>
            <person name="Foster-Nyarko E."/>
            <person name="Jarju S."/>
            <person name="Secka A."/>
            <person name="Antonio M."/>
            <person name="Oren A."/>
            <person name="Chaudhuri R.R."/>
            <person name="La Ragione R."/>
            <person name="Hildebrand F."/>
            <person name="Pallen M.J."/>
        </authorList>
    </citation>
    <scope>NUCLEOTIDE SEQUENCE</scope>
    <source>
        <strain evidence="12">CHK179-7159</strain>
    </source>
</reference>
<evidence type="ECO:0000256" key="1">
    <source>
        <dbReference type="ARBA" id="ARBA00001966"/>
    </source>
</evidence>
<evidence type="ECO:0000313" key="12">
    <source>
        <dbReference type="EMBL" id="HJA92058.1"/>
    </source>
</evidence>
<dbReference type="InterPro" id="IPR012839">
    <property type="entry name" value="Organic_radical_activase"/>
</dbReference>
<reference evidence="12" key="2">
    <citation type="submission" date="2021-04" db="EMBL/GenBank/DDBJ databases">
        <authorList>
            <person name="Gilroy R."/>
        </authorList>
    </citation>
    <scope>NUCLEOTIDE SEQUENCE</scope>
    <source>
        <strain evidence="12">CHK179-7159</strain>
    </source>
</reference>
<dbReference type="PROSITE" id="PS01087">
    <property type="entry name" value="RADICAL_ACTIVATING"/>
    <property type="match status" value="1"/>
</dbReference>
<comment type="cofactor">
    <cofactor evidence="1">
        <name>[4Fe-4S] cluster</name>
        <dbReference type="ChEBI" id="CHEBI:49883"/>
    </cofactor>
</comment>
<feature type="domain" description="4Fe-4S ferredoxin-type" evidence="10">
    <location>
        <begin position="46"/>
        <end position="69"/>
    </location>
</feature>
<evidence type="ECO:0000256" key="3">
    <source>
        <dbReference type="ARBA" id="ARBA00022485"/>
    </source>
</evidence>
<dbReference type="SFLD" id="SFLDS00029">
    <property type="entry name" value="Radical_SAM"/>
    <property type="match status" value="1"/>
</dbReference>
<dbReference type="Gene3D" id="3.20.20.70">
    <property type="entry name" value="Aldolase class I"/>
    <property type="match status" value="1"/>
</dbReference>
<dbReference type="SFLD" id="SFLDG01118">
    <property type="entry name" value="activating_enzymes__group_2"/>
    <property type="match status" value="1"/>
</dbReference>
<dbReference type="AlphaFoldDB" id="A0A9D2I5R3"/>
<protein>
    <submittedName>
        <fullName evidence="12">Glycyl-radical enzyme activating protein</fullName>
    </submittedName>
</protein>
<dbReference type="PROSITE" id="PS51379">
    <property type="entry name" value="4FE4S_FER_2"/>
    <property type="match status" value="2"/>
</dbReference>
<accession>A0A9D2I5R3</accession>
<dbReference type="InterPro" id="IPR058240">
    <property type="entry name" value="rSAM_sf"/>
</dbReference>
<evidence type="ECO:0000256" key="6">
    <source>
        <dbReference type="ARBA" id="ARBA00023002"/>
    </source>
</evidence>
<comment type="similarity">
    <text evidence="2">Belongs to the organic radical-activating enzymes family.</text>
</comment>
<evidence type="ECO:0000256" key="9">
    <source>
        <dbReference type="ARBA" id="ARBA00047365"/>
    </source>
</evidence>
<dbReference type="SUPFAM" id="SSF54862">
    <property type="entry name" value="4Fe-4S ferredoxins"/>
    <property type="match status" value="1"/>
</dbReference>
<evidence type="ECO:0000256" key="4">
    <source>
        <dbReference type="ARBA" id="ARBA00022691"/>
    </source>
</evidence>
<feature type="domain" description="Radical SAM core" evidence="11">
    <location>
        <begin position="15"/>
        <end position="293"/>
    </location>
</feature>
<evidence type="ECO:0000313" key="13">
    <source>
        <dbReference type="Proteomes" id="UP000886858"/>
    </source>
</evidence>
<keyword evidence="4" id="KW-0949">S-adenosyl-L-methionine</keyword>
<evidence type="ECO:0000256" key="5">
    <source>
        <dbReference type="ARBA" id="ARBA00022723"/>
    </source>
</evidence>
<keyword evidence="5" id="KW-0479">Metal-binding</keyword>
<dbReference type="Gene3D" id="3.30.70.20">
    <property type="match status" value="1"/>
</dbReference>
<keyword evidence="6" id="KW-0560">Oxidoreductase</keyword>
<comment type="catalytic activity">
    <reaction evidence="9">
        <text>glycyl-[protein] + reduced [flavodoxin] + S-adenosyl-L-methionine = glycin-2-yl radical-[protein] + semiquinone [flavodoxin] + 5'-deoxyadenosine + L-methionine + H(+)</text>
        <dbReference type="Rhea" id="RHEA:61976"/>
        <dbReference type="Rhea" id="RHEA-COMP:10622"/>
        <dbReference type="Rhea" id="RHEA-COMP:14480"/>
        <dbReference type="Rhea" id="RHEA-COMP:15993"/>
        <dbReference type="Rhea" id="RHEA-COMP:15994"/>
        <dbReference type="ChEBI" id="CHEBI:15378"/>
        <dbReference type="ChEBI" id="CHEBI:17319"/>
        <dbReference type="ChEBI" id="CHEBI:29947"/>
        <dbReference type="ChEBI" id="CHEBI:32722"/>
        <dbReference type="ChEBI" id="CHEBI:57618"/>
        <dbReference type="ChEBI" id="CHEBI:57844"/>
        <dbReference type="ChEBI" id="CHEBI:59789"/>
        <dbReference type="ChEBI" id="CHEBI:140311"/>
    </reaction>
</comment>